<comment type="catalytic activity">
    <reaction evidence="9 10">
        <text>Release of signal peptides from bacterial membrane prolipoproteins. Hydrolyzes -Xaa-Yaa-Zaa-|-(S,diacylglyceryl)Cys-, in which Xaa is hydrophobic (preferably Leu), and Yaa (Ala or Ser) and Zaa (Gly or Ala) have small, neutral side chains.</text>
        <dbReference type="EC" id="3.4.23.36"/>
    </reaction>
</comment>
<dbReference type="InterPro" id="IPR001872">
    <property type="entry name" value="Peptidase_A8"/>
</dbReference>
<evidence type="ECO:0000256" key="9">
    <source>
        <dbReference type="HAMAP-Rule" id="MF_00161"/>
    </source>
</evidence>
<dbReference type="GO" id="GO:0005886">
    <property type="term" value="C:plasma membrane"/>
    <property type="evidence" value="ECO:0007669"/>
    <property type="project" value="UniProtKB-SubCell"/>
</dbReference>
<organism evidence="12 13">
    <name type="scientific">[Collinsella] massiliensis</name>
    <dbReference type="NCBI Taxonomy" id="1232426"/>
    <lineage>
        <taxon>Bacteria</taxon>
        <taxon>Bacillati</taxon>
        <taxon>Actinomycetota</taxon>
        <taxon>Coriobacteriia</taxon>
        <taxon>Coriobacteriales</taxon>
        <taxon>Coriobacteriaceae</taxon>
        <taxon>Enorma</taxon>
    </lineage>
</organism>
<feature type="active site" evidence="9">
    <location>
        <position position="127"/>
    </location>
</feature>
<dbReference type="PANTHER" id="PTHR33695">
    <property type="entry name" value="LIPOPROTEIN SIGNAL PEPTIDASE"/>
    <property type="match status" value="1"/>
</dbReference>
<dbReference type="EMBL" id="NFIE01000007">
    <property type="protein sequence ID" value="OUN88991.1"/>
    <property type="molecule type" value="Genomic_DNA"/>
</dbReference>
<comment type="subcellular location">
    <subcellularLocation>
        <location evidence="9">Cell membrane</location>
        <topology evidence="9">Multi-pass membrane protein</topology>
    </subcellularLocation>
</comment>
<gene>
    <name evidence="9" type="primary">lspA</name>
    <name evidence="12" type="ORF">B5G02_04190</name>
</gene>
<keyword evidence="8 9" id="KW-0472">Membrane</keyword>
<comment type="caution">
    <text evidence="9">Lacks conserved residue(s) required for the propagation of feature annotation.</text>
</comment>
<evidence type="ECO:0000256" key="3">
    <source>
        <dbReference type="ARBA" id="ARBA00022670"/>
    </source>
</evidence>
<dbReference type="GO" id="GO:0004190">
    <property type="term" value="F:aspartic-type endopeptidase activity"/>
    <property type="evidence" value="ECO:0007669"/>
    <property type="project" value="UniProtKB-UniRule"/>
</dbReference>
<feature type="transmembrane region" description="Helical" evidence="9">
    <location>
        <begin position="128"/>
        <end position="147"/>
    </location>
</feature>
<protein>
    <recommendedName>
        <fullName evidence="9">Lipoprotein signal peptidase</fullName>
        <ecNumber evidence="9">3.4.23.36</ecNumber>
    </recommendedName>
    <alternativeName>
        <fullName evidence="9">Prolipoprotein signal peptidase</fullName>
    </alternativeName>
    <alternativeName>
        <fullName evidence="9">Signal peptidase II</fullName>
        <shortName evidence="9">SPase II</shortName>
    </alternativeName>
</protein>
<dbReference type="EC" id="3.4.23.36" evidence="9"/>
<name>A0A1Y3XV42_9ACTN</name>
<feature type="active site" evidence="9">
    <location>
        <position position="111"/>
    </location>
</feature>
<keyword evidence="13" id="KW-1185">Reference proteome</keyword>
<evidence type="ECO:0000256" key="11">
    <source>
        <dbReference type="RuleBase" id="RU004181"/>
    </source>
</evidence>
<evidence type="ECO:0000256" key="7">
    <source>
        <dbReference type="ARBA" id="ARBA00022989"/>
    </source>
</evidence>
<keyword evidence="5 9" id="KW-0064">Aspartyl protease</keyword>
<evidence type="ECO:0000256" key="5">
    <source>
        <dbReference type="ARBA" id="ARBA00022750"/>
    </source>
</evidence>
<evidence type="ECO:0000256" key="10">
    <source>
        <dbReference type="RuleBase" id="RU000594"/>
    </source>
</evidence>
<dbReference type="UniPathway" id="UPA00665"/>
<evidence type="ECO:0000256" key="8">
    <source>
        <dbReference type="ARBA" id="ARBA00023136"/>
    </source>
</evidence>
<dbReference type="PRINTS" id="PR00781">
    <property type="entry name" value="LIPOSIGPTASE"/>
</dbReference>
<keyword evidence="2 9" id="KW-1003">Cell membrane</keyword>
<dbReference type="OrthoDB" id="4308908at2"/>
<dbReference type="GO" id="GO:0006508">
    <property type="term" value="P:proteolysis"/>
    <property type="evidence" value="ECO:0007669"/>
    <property type="project" value="UniProtKB-KW"/>
</dbReference>
<keyword evidence="7 9" id="KW-1133">Transmembrane helix</keyword>
<feature type="transmembrane region" description="Helical" evidence="9">
    <location>
        <begin position="55"/>
        <end position="76"/>
    </location>
</feature>
<sequence>MLGALAAAFVIADQVSKALVRATQAQGGFPVEVLPGVVGFEYVENRGAAFGLGEGFGFVFVLLAVVMVAASVVYLVRAPRVSRLEVVGLGMVCGGAIGNAIDRVALGYVTDFITTRFMSFPSLNIADIGVTVGVVIALIGFIFLSPANEKERSDGR</sequence>
<keyword evidence="3 9" id="KW-0645">Protease</keyword>
<evidence type="ECO:0000256" key="4">
    <source>
        <dbReference type="ARBA" id="ARBA00022692"/>
    </source>
</evidence>
<evidence type="ECO:0000313" key="13">
    <source>
        <dbReference type="Proteomes" id="UP000195781"/>
    </source>
</evidence>
<dbReference type="Pfam" id="PF01252">
    <property type="entry name" value="Peptidase_A8"/>
    <property type="match status" value="1"/>
</dbReference>
<evidence type="ECO:0000313" key="12">
    <source>
        <dbReference type="EMBL" id="OUN88991.1"/>
    </source>
</evidence>
<evidence type="ECO:0000256" key="1">
    <source>
        <dbReference type="ARBA" id="ARBA00006139"/>
    </source>
</evidence>
<proteinExistence type="inferred from homology"/>
<accession>A0A1Y3XV42</accession>
<dbReference type="PROSITE" id="PS00855">
    <property type="entry name" value="SPASE_II"/>
    <property type="match status" value="1"/>
</dbReference>
<evidence type="ECO:0000256" key="6">
    <source>
        <dbReference type="ARBA" id="ARBA00022801"/>
    </source>
</evidence>
<dbReference type="PANTHER" id="PTHR33695:SF1">
    <property type="entry name" value="LIPOPROTEIN SIGNAL PEPTIDASE"/>
    <property type="match status" value="1"/>
</dbReference>
<dbReference type="NCBIfam" id="TIGR00077">
    <property type="entry name" value="lspA"/>
    <property type="match status" value="1"/>
</dbReference>
<comment type="pathway">
    <text evidence="9">Protein modification; lipoprotein biosynthesis (signal peptide cleavage).</text>
</comment>
<dbReference type="Proteomes" id="UP000195781">
    <property type="component" value="Unassembled WGS sequence"/>
</dbReference>
<comment type="similarity">
    <text evidence="1 9 11">Belongs to the peptidase A8 family.</text>
</comment>
<comment type="caution">
    <text evidence="12">The sequence shown here is derived from an EMBL/GenBank/DDBJ whole genome shotgun (WGS) entry which is preliminary data.</text>
</comment>
<reference evidence="13" key="1">
    <citation type="submission" date="2017-04" db="EMBL/GenBank/DDBJ databases">
        <title>Function of individual gut microbiota members based on whole genome sequencing of pure cultures obtained from chicken caecum.</title>
        <authorList>
            <person name="Medvecky M."/>
            <person name="Cejkova D."/>
            <person name="Polansky O."/>
            <person name="Karasova D."/>
            <person name="Kubasova T."/>
            <person name="Cizek A."/>
            <person name="Rychlik I."/>
        </authorList>
    </citation>
    <scope>NUCLEOTIDE SEQUENCE [LARGE SCALE GENOMIC DNA]</scope>
    <source>
        <strain evidence="13">An5</strain>
    </source>
</reference>
<comment type="function">
    <text evidence="9 10">This protein specifically catalyzes the removal of signal peptides from prolipoproteins.</text>
</comment>
<dbReference type="HAMAP" id="MF_00161">
    <property type="entry name" value="LspA"/>
    <property type="match status" value="1"/>
</dbReference>
<feature type="transmembrane region" description="Helical" evidence="9">
    <location>
        <begin position="88"/>
        <end position="108"/>
    </location>
</feature>
<evidence type="ECO:0000256" key="2">
    <source>
        <dbReference type="ARBA" id="ARBA00022475"/>
    </source>
</evidence>
<keyword evidence="6 9" id="KW-0378">Hydrolase</keyword>
<dbReference type="AlphaFoldDB" id="A0A1Y3XV42"/>
<keyword evidence="4 9" id="KW-0812">Transmembrane</keyword>